<feature type="chain" id="PRO_5001599499" evidence="6">
    <location>
        <begin position="33"/>
        <end position="409"/>
    </location>
</feature>
<dbReference type="HOGENOM" id="CLU_673380_0_0_1"/>
<evidence type="ECO:0000259" key="7">
    <source>
        <dbReference type="Pfam" id="PF14379"/>
    </source>
</evidence>
<keyword evidence="2" id="KW-0805">Transcription regulation</keyword>
<dbReference type="InterPro" id="IPR046955">
    <property type="entry name" value="PHR1-like"/>
</dbReference>
<keyword evidence="6" id="KW-0732">Signal</keyword>
<evidence type="ECO:0000256" key="6">
    <source>
        <dbReference type="SAM" id="SignalP"/>
    </source>
</evidence>
<keyword evidence="9" id="KW-1185">Reference proteome</keyword>
<evidence type="ECO:0000256" key="5">
    <source>
        <dbReference type="SAM" id="MobiDB-lite"/>
    </source>
</evidence>
<evidence type="ECO:0000256" key="2">
    <source>
        <dbReference type="ARBA" id="ARBA00023015"/>
    </source>
</evidence>
<protein>
    <submittedName>
        <fullName evidence="8">Myb-like HTH transcriptional regulator family protein</fullName>
    </submittedName>
</protein>
<evidence type="ECO:0000256" key="3">
    <source>
        <dbReference type="ARBA" id="ARBA00023163"/>
    </source>
</evidence>
<dbReference type="InParanoid" id="A0A061GYK5"/>
<dbReference type="GO" id="GO:0003677">
    <property type="term" value="F:DNA binding"/>
    <property type="evidence" value="ECO:0007669"/>
    <property type="project" value="InterPro"/>
</dbReference>
<dbReference type="AlphaFoldDB" id="A0A061GYK5"/>
<dbReference type="PANTHER" id="PTHR31499:SF80">
    <property type="entry name" value="HTH MYB-TYPE DOMAIN-CONTAINING PROTEIN"/>
    <property type="match status" value="1"/>
</dbReference>
<accession>A0A061GYK5</accession>
<dbReference type="NCBIfam" id="TIGR01557">
    <property type="entry name" value="myb_SHAQKYF"/>
    <property type="match status" value="1"/>
</dbReference>
<keyword evidence="3" id="KW-0804">Transcription</keyword>
<dbReference type="Gene3D" id="1.10.10.60">
    <property type="entry name" value="Homeodomain-like"/>
    <property type="match status" value="1"/>
</dbReference>
<dbReference type="eggNOG" id="ENOG502QSXE">
    <property type="taxonomic scope" value="Eukaryota"/>
</dbReference>
<evidence type="ECO:0000256" key="4">
    <source>
        <dbReference type="ARBA" id="ARBA00023242"/>
    </source>
</evidence>
<sequence>MTIFSLSGLVEVLFRASFLLLLLVLCHHLIESEKHNYHEQSVKGAMQTSRSGPSSVYKLLSGEPIGLSSANGNSSFTILQPCYEQSEAPASAPQASVSQPRDLIPNPVPHNSYIICHKSTRLCTGFHSSTSESSNTEKHVGNSRCSSPLPMFDHLIPATNTPDSSLLFGEGKTTTCDKEDFEKFMVFPHVPAENSTVIPEHSAYPKGTLTLKEQLQLQYLTRELEIEMNGNGSENENPGLAETHKVPRVATVPVIQLEHNRNCLSSVVNLDGCIHSTHQHPEAVAANKQRIRWMPKLHELFLNAVDKLGGPESATPKNILKLMNVQGLHICHVKSHLQKYRLAKNVSELKHDKRSSRFEEKETLTETHGDGNIAKERDTQVLETLRMQVEVQKLLHEQLKVRSCAALCW</sequence>
<dbReference type="InterPro" id="IPR025756">
    <property type="entry name" value="Myb_CC_LHEQLE"/>
</dbReference>
<dbReference type="GO" id="GO:0003700">
    <property type="term" value="F:DNA-binding transcription factor activity"/>
    <property type="evidence" value="ECO:0007669"/>
    <property type="project" value="InterPro"/>
</dbReference>
<dbReference type="FunFam" id="1.10.10.60:FF:000007">
    <property type="entry name" value="Two-component response regulator"/>
    <property type="match status" value="1"/>
</dbReference>
<organism evidence="8 9">
    <name type="scientific">Theobroma cacao</name>
    <name type="common">Cacao</name>
    <name type="synonym">Cocoa</name>
    <dbReference type="NCBI Taxonomy" id="3641"/>
    <lineage>
        <taxon>Eukaryota</taxon>
        <taxon>Viridiplantae</taxon>
        <taxon>Streptophyta</taxon>
        <taxon>Embryophyta</taxon>
        <taxon>Tracheophyta</taxon>
        <taxon>Spermatophyta</taxon>
        <taxon>Magnoliopsida</taxon>
        <taxon>eudicotyledons</taxon>
        <taxon>Gunneridae</taxon>
        <taxon>Pentapetalae</taxon>
        <taxon>rosids</taxon>
        <taxon>malvids</taxon>
        <taxon>Malvales</taxon>
        <taxon>Malvaceae</taxon>
        <taxon>Byttnerioideae</taxon>
        <taxon>Theobroma</taxon>
    </lineage>
</organism>
<evidence type="ECO:0000256" key="1">
    <source>
        <dbReference type="ARBA" id="ARBA00004123"/>
    </source>
</evidence>
<dbReference type="InterPro" id="IPR009057">
    <property type="entry name" value="Homeodomain-like_sf"/>
</dbReference>
<reference evidence="8 9" key="1">
    <citation type="journal article" date="2013" name="Genome Biol.">
        <title>The genome sequence of the most widely cultivated cacao type and its use to identify candidate genes regulating pod color.</title>
        <authorList>
            <person name="Motamayor J.C."/>
            <person name="Mockaitis K."/>
            <person name="Schmutz J."/>
            <person name="Haiminen N."/>
            <person name="Iii D.L."/>
            <person name="Cornejo O."/>
            <person name="Findley S.D."/>
            <person name="Zheng P."/>
            <person name="Utro F."/>
            <person name="Royaert S."/>
            <person name="Saski C."/>
            <person name="Jenkins J."/>
            <person name="Podicheti R."/>
            <person name="Zhao M."/>
            <person name="Scheffler B.E."/>
            <person name="Stack J.C."/>
            <person name="Feltus F.A."/>
            <person name="Mustiga G.M."/>
            <person name="Amores F."/>
            <person name="Phillips W."/>
            <person name="Marelli J.P."/>
            <person name="May G.D."/>
            <person name="Shapiro H."/>
            <person name="Ma J."/>
            <person name="Bustamante C.D."/>
            <person name="Schnell R.J."/>
            <person name="Main D."/>
            <person name="Gilbert D."/>
            <person name="Parida L."/>
            <person name="Kuhn D.N."/>
        </authorList>
    </citation>
    <scope>NUCLEOTIDE SEQUENCE [LARGE SCALE GENOMIC DNA]</scope>
    <source>
        <strain evidence="9">cv. Matina 1-6</strain>
    </source>
</reference>
<dbReference type="EMBL" id="CM001887">
    <property type="protein sequence ID" value="EOY32209.1"/>
    <property type="molecule type" value="Genomic_DNA"/>
</dbReference>
<comment type="subcellular location">
    <subcellularLocation>
        <location evidence="1">Nucleus</location>
    </subcellularLocation>
</comment>
<dbReference type="PANTHER" id="PTHR31499">
    <property type="entry name" value="MYB FAMILY TRANSCRIPTION FACTOR PHL11"/>
    <property type="match status" value="1"/>
</dbReference>
<dbReference type="Proteomes" id="UP000026915">
    <property type="component" value="Chromosome 9"/>
</dbReference>
<proteinExistence type="predicted"/>
<dbReference type="GO" id="GO:0005634">
    <property type="term" value="C:nucleus"/>
    <property type="evidence" value="ECO:0007669"/>
    <property type="project" value="UniProtKB-SubCell"/>
</dbReference>
<feature type="region of interest" description="Disordered" evidence="5">
    <location>
        <begin position="352"/>
        <end position="375"/>
    </location>
</feature>
<evidence type="ECO:0000313" key="8">
    <source>
        <dbReference type="EMBL" id="EOY32209.1"/>
    </source>
</evidence>
<feature type="signal peptide" evidence="6">
    <location>
        <begin position="1"/>
        <end position="32"/>
    </location>
</feature>
<dbReference type="SUPFAM" id="SSF46689">
    <property type="entry name" value="Homeodomain-like"/>
    <property type="match status" value="1"/>
</dbReference>
<gene>
    <name evidence="8" type="ORF">TCM_039819</name>
</gene>
<dbReference type="Gramene" id="EOY32209">
    <property type="protein sequence ID" value="EOY32209"/>
    <property type="gene ID" value="TCM_039819"/>
</dbReference>
<dbReference type="Pfam" id="PF14379">
    <property type="entry name" value="Myb_CC_LHEQLE"/>
    <property type="match status" value="1"/>
</dbReference>
<dbReference type="OMA" id="QHTDAMA"/>
<name>A0A061GYK5_THECC</name>
<feature type="domain" description="MYB-CC type transcription factor LHEQLE-containing" evidence="7">
    <location>
        <begin position="380"/>
        <end position="402"/>
    </location>
</feature>
<evidence type="ECO:0000313" key="9">
    <source>
        <dbReference type="Proteomes" id="UP000026915"/>
    </source>
</evidence>
<keyword evidence="4" id="KW-0539">Nucleus</keyword>
<dbReference type="InterPro" id="IPR006447">
    <property type="entry name" value="Myb_dom_plants"/>
</dbReference>